<accession>A0A7W8AEN1</accession>
<keyword evidence="3" id="KW-1185">Reference proteome</keyword>
<comment type="caution">
    <text evidence="2">The sequence shown here is derived from an EMBL/GenBank/DDBJ whole genome shotgun (WGS) entry which is preliminary data.</text>
</comment>
<dbReference type="Proteomes" id="UP000568380">
    <property type="component" value="Unassembled WGS sequence"/>
</dbReference>
<gene>
    <name evidence="2" type="ORF">HNR40_008907</name>
</gene>
<sequence>MMKTGIALAAATATLAWGVPAQAASSALPKGFLLTEAAARGPHKDVERWKISDARTAGLLLDPCEHRYWSGKKATDRGRIASRTIVKTVEVESWGEQVALYRDVKAARTVMKGVRADLKRCAVGGDDFLKSTYTSRPLKVGDEGIRAVHRDFEGSIRFVAVRRGAAVLIYMEVGDSGRGLPVKDFRTQVKQAGTMATRVCGLPEARCEKA</sequence>
<name>A0A7W8AEN1_9ACTN</name>
<dbReference type="EMBL" id="JACHIN010000017">
    <property type="protein sequence ID" value="MBB5083403.1"/>
    <property type="molecule type" value="Genomic_DNA"/>
</dbReference>
<protein>
    <recommendedName>
        <fullName evidence="4">Sensor domain-containing protein</fullName>
    </recommendedName>
</protein>
<evidence type="ECO:0000256" key="1">
    <source>
        <dbReference type="SAM" id="SignalP"/>
    </source>
</evidence>
<reference evidence="2 3" key="1">
    <citation type="submission" date="2020-08" db="EMBL/GenBank/DDBJ databases">
        <title>Genomic Encyclopedia of Type Strains, Phase IV (KMG-IV): sequencing the most valuable type-strain genomes for metagenomic binning, comparative biology and taxonomic classification.</title>
        <authorList>
            <person name="Goeker M."/>
        </authorList>
    </citation>
    <scope>NUCLEOTIDE SEQUENCE [LARGE SCALE GENOMIC DNA]</scope>
    <source>
        <strain evidence="2 3">DSM 45385</strain>
    </source>
</reference>
<dbReference type="RefSeq" id="WP_184972469.1">
    <property type="nucleotide sequence ID" value="NZ_JACHIN010000017.1"/>
</dbReference>
<evidence type="ECO:0000313" key="3">
    <source>
        <dbReference type="Proteomes" id="UP000568380"/>
    </source>
</evidence>
<feature type="chain" id="PRO_5030787379" description="Sensor domain-containing protein" evidence="1">
    <location>
        <begin position="24"/>
        <end position="210"/>
    </location>
</feature>
<keyword evidence="1" id="KW-0732">Signal</keyword>
<feature type="signal peptide" evidence="1">
    <location>
        <begin position="1"/>
        <end position="23"/>
    </location>
</feature>
<evidence type="ECO:0000313" key="2">
    <source>
        <dbReference type="EMBL" id="MBB5083403.1"/>
    </source>
</evidence>
<proteinExistence type="predicted"/>
<organism evidence="2 3">
    <name type="scientific">Nonomuraea endophytica</name>
    <dbReference type="NCBI Taxonomy" id="714136"/>
    <lineage>
        <taxon>Bacteria</taxon>
        <taxon>Bacillati</taxon>
        <taxon>Actinomycetota</taxon>
        <taxon>Actinomycetes</taxon>
        <taxon>Streptosporangiales</taxon>
        <taxon>Streptosporangiaceae</taxon>
        <taxon>Nonomuraea</taxon>
    </lineage>
</organism>
<dbReference type="AlphaFoldDB" id="A0A7W8AEN1"/>
<evidence type="ECO:0008006" key="4">
    <source>
        <dbReference type="Google" id="ProtNLM"/>
    </source>
</evidence>